<dbReference type="Proteomes" id="UP000807115">
    <property type="component" value="Chromosome 6"/>
</dbReference>
<reference evidence="1" key="2">
    <citation type="submission" date="2020-10" db="EMBL/GenBank/DDBJ databases">
        <authorList>
            <person name="Cooper E.A."/>
            <person name="Brenton Z.W."/>
            <person name="Flinn B.S."/>
            <person name="Jenkins J."/>
            <person name="Shu S."/>
            <person name="Flowers D."/>
            <person name="Luo F."/>
            <person name="Wang Y."/>
            <person name="Xia P."/>
            <person name="Barry K."/>
            <person name="Daum C."/>
            <person name="Lipzen A."/>
            <person name="Yoshinaga Y."/>
            <person name="Schmutz J."/>
            <person name="Saski C."/>
            <person name="Vermerris W."/>
            <person name="Kresovich S."/>
        </authorList>
    </citation>
    <scope>NUCLEOTIDE SEQUENCE</scope>
</reference>
<protein>
    <submittedName>
        <fullName evidence="1">Uncharacterized protein</fullName>
    </submittedName>
</protein>
<organism evidence="1 2">
    <name type="scientific">Sorghum bicolor</name>
    <name type="common">Sorghum</name>
    <name type="synonym">Sorghum vulgare</name>
    <dbReference type="NCBI Taxonomy" id="4558"/>
    <lineage>
        <taxon>Eukaryota</taxon>
        <taxon>Viridiplantae</taxon>
        <taxon>Streptophyta</taxon>
        <taxon>Embryophyta</taxon>
        <taxon>Tracheophyta</taxon>
        <taxon>Spermatophyta</taxon>
        <taxon>Magnoliopsida</taxon>
        <taxon>Liliopsida</taxon>
        <taxon>Poales</taxon>
        <taxon>Poaceae</taxon>
        <taxon>PACMAD clade</taxon>
        <taxon>Panicoideae</taxon>
        <taxon>Andropogonodae</taxon>
        <taxon>Andropogoneae</taxon>
        <taxon>Sorghinae</taxon>
        <taxon>Sorghum</taxon>
    </lineage>
</organism>
<proteinExistence type="predicted"/>
<sequence length="55" mass="5963">MRSHSSALFCPLPKESCPVTGLSLWFTIVRTASSLHCSLVLTGLSPMVAQGKVMW</sequence>
<name>A0A921UDQ1_SORBI</name>
<evidence type="ECO:0000313" key="1">
    <source>
        <dbReference type="EMBL" id="KAG0527095.1"/>
    </source>
</evidence>
<dbReference type="EMBL" id="CM027685">
    <property type="protein sequence ID" value="KAG0527095.1"/>
    <property type="molecule type" value="Genomic_DNA"/>
</dbReference>
<comment type="caution">
    <text evidence="1">The sequence shown here is derived from an EMBL/GenBank/DDBJ whole genome shotgun (WGS) entry which is preliminary data.</text>
</comment>
<dbReference type="AlphaFoldDB" id="A0A921UDQ1"/>
<gene>
    <name evidence="1" type="ORF">BDA96_06G202700</name>
</gene>
<reference evidence="1" key="1">
    <citation type="journal article" date="2019" name="BMC Genomics">
        <title>A new reference genome for Sorghum bicolor reveals high levels of sequence similarity between sweet and grain genotypes: implications for the genetics of sugar metabolism.</title>
        <authorList>
            <person name="Cooper E.A."/>
            <person name="Brenton Z.W."/>
            <person name="Flinn B.S."/>
            <person name="Jenkins J."/>
            <person name="Shu S."/>
            <person name="Flowers D."/>
            <person name="Luo F."/>
            <person name="Wang Y."/>
            <person name="Xia P."/>
            <person name="Barry K."/>
            <person name="Daum C."/>
            <person name="Lipzen A."/>
            <person name="Yoshinaga Y."/>
            <person name="Schmutz J."/>
            <person name="Saski C."/>
            <person name="Vermerris W."/>
            <person name="Kresovich S."/>
        </authorList>
    </citation>
    <scope>NUCLEOTIDE SEQUENCE</scope>
</reference>
<accession>A0A921UDQ1</accession>
<evidence type="ECO:0000313" key="2">
    <source>
        <dbReference type="Proteomes" id="UP000807115"/>
    </source>
</evidence>